<proteinExistence type="predicted"/>
<dbReference type="AlphaFoldDB" id="A0A9P6L2J3"/>
<organism evidence="1 2">
    <name type="scientific">Thelephora terrestris</name>
    <dbReference type="NCBI Taxonomy" id="56493"/>
    <lineage>
        <taxon>Eukaryota</taxon>
        <taxon>Fungi</taxon>
        <taxon>Dikarya</taxon>
        <taxon>Basidiomycota</taxon>
        <taxon>Agaricomycotina</taxon>
        <taxon>Agaricomycetes</taxon>
        <taxon>Thelephorales</taxon>
        <taxon>Thelephoraceae</taxon>
        <taxon>Thelephora</taxon>
    </lineage>
</organism>
<accession>A0A9P6L2J3</accession>
<reference evidence="1" key="2">
    <citation type="submission" date="2020-11" db="EMBL/GenBank/DDBJ databases">
        <authorList>
            <consortium name="DOE Joint Genome Institute"/>
            <person name="Kuo A."/>
            <person name="Miyauchi S."/>
            <person name="Kiss E."/>
            <person name="Drula E."/>
            <person name="Kohler A."/>
            <person name="Sanchez-Garcia M."/>
            <person name="Andreopoulos B."/>
            <person name="Barry K.W."/>
            <person name="Bonito G."/>
            <person name="Buee M."/>
            <person name="Carver A."/>
            <person name="Chen C."/>
            <person name="Cichocki N."/>
            <person name="Clum A."/>
            <person name="Culley D."/>
            <person name="Crous P.W."/>
            <person name="Fauchery L."/>
            <person name="Girlanda M."/>
            <person name="Hayes R."/>
            <person name="Keri Z."/>
            <person name="Labutti K."/>
            <person name="Lipzen A."/>
            <person name="Lombard V."/>
            <person name="Magnuson J."/>
            <person name="Maillard F."/>
            <person name="Morin E."/>
            <person name="Murat C."/>
            <person name="Nolan M."/>
            <person name="Ohm R."/>
            <person name="Pangilinan J."/>
            <person name="Pereira M."/>
            <person name="Perotto S."/>
            <person name="Peter M."/>
            <person name="Riley R."/>
            <person name="Sitrit Y."/>
            <person name="Stielow B."/>
            <person name="Szollosi G."/>
            <person name="Zifcakova L."/>
            <person name="Stursova M."/>
            <person name="Spatafora J.W."/>
            <person name="Tedersoo L."/>
            <person name="Vaario L.-M."/>
            <person name="Yamada A."/>
            <person name="Yan M."/>
            <person name="Wang P."/>
            <person name="Xu J."/>
            <person name="Bruns T."/>
            <person name="Baldrian P."/>
            <person name="Vilgalys R."/>
            <person name="Henrissat B."/>
            <person name="Grigoriev I.V."/>
            <person name="Hibbett D."/>
            <person name="Nagy L.G."/>
            <person name="Martin F.M."/>
        </authorList>
    </citation>
    <scope>NUCLEOTIDE SEQUENCE</scope>
    <source>
        <strain evidence="1">UH-Tt-Lm1</strain>
    </source>
</reference>
<name>A0A9P6L2J3_9AGAM</name>
<dbReference type="OrthoDB" id="3048541at2759"/>
<dbReference type="EMBL" id="WIUZ02000019">
    <property type="protein sequence ID" value="KAF9779440.1"/>
    <property type="molecule type" value="Genomic_DNA"/>
</dbReference>
<gene>
    <name evidence="1" type="ORF">BJ322DRAFT_1113248</name>
</gene>
<comment type="caution">
    <text evidence="1">The sequence shown here is derived from an EMBL/GenBank/DDBJ whole genome shotgun (WGS) entry which is preliminary data.</text>
</comment>
<reference evidence="1" key="1">
    <citation type="journal article" date="2020" name="Nat. Commun.">
        <title>Large-scale genome sequencing of mycorrhizal fungi provides insights into the early evolution of symbiotic traits.</title>
        <authorList>
            <person name="Miyauchi S."/>
            <person name="Kiss E."/>
            <person name="Kuo A."/>
            <person name="Drula E."/>
            <person name="Kohler A."/>
            <person name="Sanchez-Garcia M."/>
            <person name="Morin E."/>
            <person name="Andreopoulos B."/>
            <person name="Barry K.W."/>
            <person name="Bonito G."/>
            <person name="Buee M."/>
            <person name="Carver A."/>
            <person name="Chen C."/>
            <person name="Cichocki N."/>
            <person name="Clum A."/>
            <person name="Culley D."/>
            <person name="Crous P.W."/>
            <person name="Fauchery L."/>
            <person name="Girlanda M."/>
            <person name="Hayes R.D."/>
            <person name="Keri Z."/>
            <person name="LaButti K."/>
            <person name="Lipzen A."/>
            <person name="Lombard V."/>
            <person name="Magnuson J."/>
            <person name="Maillard F."/>
            <person name="Murat C."/>
            <person name="Nolan M."/>
            <person name="Ohm R.A."/>
            <person name="Pangilinan J."/>
            <person name="Pereira M.F."/>
            <person name="Perotto S."/>
            <person name="Peter M."/>
            <person name="Pfister S."/>
            <person name="Riley R."/>
            <person name="Sitrit Y."/>
            <person name="Stielow J.B."/>
            <person name="Szollosi G."/>
            <person name="Zifcakova L."/>
            <person name="Stursova M."/>
            <person name="Spatafora J.W."/>
            <person name="Tedersoo L."/>
            <person name="Vaario L.M."/>
            <person name="Yamada A."/>
            <person name="Yan M."/>
            <person name="Wang P."/>
            <person name="Xu J."/>
            <person name="Bruns T."/>
            <person name="Baldrian P."/>
            <person name="Vilgalys R."/>
            <person name="Dunand C."/>
            <person name="Henrissat B."/>
            <person name="Grigoriev I.V."/>
            <person name="Hibbett D."/>
            <person name="Nagy L.G."/>
            <person name="Martin F.M."/>
        </authorList>
    </citation>
    <scope>NUCLEOTIDE SEQUENCE</scope>
    <source>
        <strain evidence="1">UH-Tt-Lm1</strain>
    </source>
</reference>
<dbReference type="Proteomes" id="UP000736335">
    <property type="component" value="Unassembled WGS sequence"/>
</dbReference>
<evidence type="ECO:0000313" key="2">
    <source>
        <dbReference type="Proteomes" id="UP000736335"/>
    </source>
</evidence>
<sequence length="587" mass="65632">MSHESRHDLLMFGRTLRLPLVRDAVTAYRQQGMFAWLYSRIRWYNYVKGDCHLTLGCGPQSGPDTDEFALDLGCLVKAIGGPKLLFALNRAFSLPPYRTIGRHRQVPQLLPSILTPTFEDATANISTFFNTSERPLSAPAGHSLLLDGVALEEKCRYVRSSDNVIGLCREHAGSLELRVQSTQSIIAIEEAVHTENPQAHYSSEATVAAIAPFRSSNTLRSHLLYLEAVRLRLERQWRTCGLIWSIATDGEPTMRMGRFFLCMSHKLPPSDPLYSLLQNLPGLNLFTGENNVTMTCDPKHILKRFATLLRAREGILIDKSIVNKNHLLSHLIKLPYIDPSSVEALIDPADKQNVPKAVTLIQSLDQLKSLDITKYNPSQTNEHNSLIAVGKVFSSFMNPFTDINMSLSDQLTSLSKYAHTTSIIYSKHSTDFMTSALYADSQAVVKDIYFCVAKQKILDPQADFYIIHCGTDRLEMDFCLARTQTHHRNFDILDLTGKLATSSLIDAIYARNPELDAGSRRLNISHSVGIDHVNPKSWIGDVGVDKVSLQLCWEEGRKQAINLLSSIYLEALGARGHLPSDDIVITL</sequence>
<keyword evidence="2" id="KW-1185">Reference proteome</keyword>
<evidence type="ECO:0000313" key="1">
    <source>
        <dbReference type="EMBL" id="KAF9779440.1"/>
    </source>
</evidence>
<protein>
    <submittedName>
        <fullName evidence="1">Uncharacterized protein</fullName>
    </submittedName>
</protein>